<accession>A0A9N9I3K2</accession>
<dbReference type="EMBL" id="CAJVPY010010571">
    <property type="protein sequence ID" value="CAG8719933.1"/>
    <property type="molecule type" value="Genomic_DNA"/>
</dbReference>
<protein>
    <submittedName>
        <fullName evidence="1">13625_t:CDS:1</fullName>
    </submittedName>
</protein>
<evidence type="ECO:0000313" key="2">
    <source>
        <dbReference type="Proteomes" id="UP000789405"/>
    </source>
</evidence>
<name>A0A9N9I3K2_9GLOM</name>
<feature type="non-terminal residue" evidence="1">
    <location>
        <position position="1"/>
    </location>
</feature>
<sequence length="143" mass="16531">DFSWGTEKIIPGTPQEYANIYIDCWSLKPEKCPKLVRILNDLDNLSTKTICKVIINDILYKKIVDYSELNTHEFYILCLNEQRDDNQEASSQILVMTVFHDAKQNVSKIEFDKESLMNKSEEVKSNDVHALESSGVYCRGITY</sequence>
<evidence type="ECO:0000313" key="1">
    <source>
        <dbReference type="EMBL" id="CAG8719933.1"/>
    </source>
</evidence>
<comment type="caution">
    <text evidence="1">The sequence shown here is derived from an EMBL/GenBank/DDBJ whole genome shotgun (WGS) entry which is preliminary data.</text>
</comment>
<proteinExistence type="predicted"/>
<dbReference type="Proteomes" id="UP000789405">
    <property type="component" value="Unassembled WGS sequence"/>
</dbReference>
<organism evidence="1 2">
    <name type="scientific">Dentiscutata erythropus</name>
    <dbReference type="NCBI Taxonomy" id="1348616"/>
    <lineage>
        <taxon>Eukaryota</taxon>
        <taxon>Fungi</taxon>
        <taxon>Fungi incertae sedis</taxon>
        <taxon>Mucoromycota</taxon>
        <taxon>Glomeromycotina</taxon>
        <taxon>Glomeromycetes</taxon>
        <taxon>Diversisporales</taxon>
        <taxon>Gigasporaceae</taxon>
        <taxon>Dentiscutata</taxon>
    </lineage>
</organism>
<dbReference type="AlphaFoldDB" id="A0A9N9I3K2"/>
<gene>
    <name evidence="1" type="ORF">DERYTH_LOCUS14243</name>
</gene>
<keyword evidence="2" id="KW-1185">Reference proteome</keyword>
<reference evidence="1" key="1">
    <citation type="submission" date="2021-06" db="EMBL/GenBank/DDBJ databases">
        <authorList>
            <person name="Kallberg Y."/>
            <person name="Tangrot J."/>
            <person name="Rosling A."/>
        </authorList>
    </citation>
    <scope>NUCLEOTIDE SEQUENCE</scope>
    <source>
        <strain evidence="1">MA453B</strain>
    </source>
</reference>
<dbReference type="OrthoDB" id="4062651at2759"/>